<dbReference type="GeneID" id="1470285"/>
<dbReference type="Proteomes" id="UP000256864">
    <property type="component" value="Unassembled WGS sequence"/>
</dbReference>
<comment type="caution">
    <text evidence="1">The sequence shown here is derived from an EMBL/GenBank/DDBJ whole genome shotgun (WGS) entry which is preliminary data.</text>
</comment>
<proteinExistence type="predicted"/>
<dbReference type="EMBL" id="QREL01000001">
    <property type="protein sequence ID" value="REE28996.1"/>
    <property type="molecule type" value="Genomic_DNA"/>
</dbReference>
<protein>
    <recommendedName>
        <fullName evidence="3">CRISPR type III-B/RAMP module-associated protein Cmr5</fullName>
    </recommendedName>
</protein>
<evidence type="ECO:0008006" key="3">
    <source>
        <dbReference type="Google" id="ProtNLM"/>
    </source>
</evidence>
<dbReference type="AlphaFoldDB" id="A0A371NGF5"/>
<reference evidence="1 2" key="1">
    <citation type="submission" date="2018-07" db="EMBL/GenBank/DDBJ databases">
        <title>Genomic Encyclopedia of Type Strains, Phase IV (KMG-IV): sequencing the most valuable type-strain genomes for metagenomic binning, comparative biology and taxonomic classification.</title>
        <authorList>
            <person name="Goeker M."/>
        </authorList>
    </citation>
    <scope>NUCLEOTIDE SEQUENCE [LARGE SCALE GENOMIC DNA]</scope>
    <source>
        <strain evidence="1 2">DSM 7466</strain>
    </source>
</reference>
<keyword evidence="2" id="KW-1185">Reference proteome</keyword>
<sequence>MLNLDYICMQCAQKIAVKSDRNLANHLRKALGVLQEDGVYAMFLWLEDKEKKRVRKELTDMLNRPEIRECLLEDSSSFPDSFKEFCERLRDVARDIYKLLFMKRLIERTLIYSLYHAKAGE</sequence>
<evidence type="ECO:0000313" key="2">
    <source>
        <dbReference type="Proteomes" id="UP000256864"/>
    </source>
</evidence>
<organism evidence="1 2">
    <name type="scientific">Methanothermobacter defluvii</name>
    <dbReference type="NCBI Taxonomy" id="49339"/>
    <lineage>
        <taxon>Archaea</taxon>
        <taxon>Methanobacteriati</taxon>
        <taxon>Methanobacteriota</taxon>
        <taxon>Methanomada group</taxon>
        <taxon>Methanobacteria</taxon>
        <taxon>Methanobacteriales</taxon>
        <taxon>Methanobacteriaceae</taxon>
        <taxon>Methanothermobacter</taxon>
    </lineage>
</organism>
<gene>
    <name evidence="1" type="ORF">C7452_1029</name>
</gene>
<name>A0A371NGF5_9EURY</name>
<evidence type="ECO:0000313" key="1">
    <source>
        <dbReference type="EMBL" id="REE28996.1"/>
    </source>
</evidence>
<dbReference type="RefSeq" id="WP_202943319.1">
    <property type="nucleotide sequence ID" value="NZ_QREL01000001.1"/>
</dbReference>
<accession>A0A371NGF5</accession>